<dbReference type="PANTHER" id="PTHR43483:SF3">
    <property type="entry name" value="MEMBRANE TRANSPORTER PROTEIN HI_0806-RELATED"/>
    <property type="match status" value="1"/>
</dbReference>
<accession>A0A1J5R6Q6</accession>
<dbReference type="InterPro" id="IPR002781">
    <property type="entry name" value="TM_pro_TauE-like"/>
</dbReference>
<keyword evidence="4 5" id="KW-0472">Membrane</keyword>
<evidence type="ECO:0000256" key="1">
    <source>
        <dbReference type="ARBA" id="ARBA00004141"/>
    </source>
</evidence>
<feature type="transmembrane region" description="Helical" evidence="5">
    <location>
        <begin position="240"/>
        <end position="262"/>
    </location>
</feature>
<feature type="transmembrane region" description="Helical" evidence="5">
    <location>
        <begin position="164"/>
        <end position="182"/>
    </location>
</feature>
<name>A0A1J5R6Q6_9ZZZZ</name>
<evidence type="ECO:0000256" key="4">
    <source>
        <dbReference type="ARBA" id="ARBA00023136"/>
    </source>
</evidence>
<sequence>MGAQCLAQTLPKCGDLAHLSQQGSGINGRRGSGRHPQHAQLQAKARLTRPSPAKFAMAWQFLLELMVLGAFTGFMAGLLGIGGGMLLVPFLTFMFTREQFDAELIVRMAIATSLTTILFTSVSSVRAHHKRGAVRWDIAGWMGLGAVLGTFAGAQVAGLLKSGWLAMFFAFFVGLSALRMLIVAGQKQAVGTTESLPLRPALIGTGSLIGFISSLLGAGGGFLTVPFLSWRGVGLRNAVATSAAMGFPIAAGGLAGYVVAGLHADGLPPGSLGYIYLPALFACAATSVLMAPVGATMAHRIHVQSLKRVFALLLLSLASYMLWKGVHAMGWIQA</sequence>
<keyword evidence="2 5" id="KW-0812">Transmembrane</keyword>
<feature type="transmembrane region" description="Helical" evidence="5">
    <location>
        <begin position="138"/>
        <end position="157"/>
    </location>
</feature>
<dbReference type="AlphaFoldDB" id="A0A1J5R6Q6"/>
<proteinExistence type="predicted"/>
<keyword evidence="3 5" id="KW-1133">Transmembrane helix</keyword>
<evidence type="ECO:0000256" key="5">
    <source>
        <dbReference type="SAM" id="Phobius"/>
    </source>
</evidence>
<dbReference type="GO" id="GO:0016020">
    <property type="term" value="C:membrane"/>
    <property type="evidence" value="ECO:0007669"/>
    <property type="project" value="UniProtKB-SubCell"/>
</dbReference>
<comment type="caution">
    <text evidence="6">The sequence shown here is derived from an EMBL/GenBank/DDBJ whole genome shotgun (WGS) entry which is preliminary data.</text>
</comment>
<evidence type="ECO:0000256" key="2">
    <source>
        <dbReference type="ARBA" id="ARBA00022692"/>
    </source>
</evidence>
<feature type="transmembrane region" description="Helical" evidence="5">
    <location>
        <begin position="274"/>
        <end position="297"/>
    </location>
</feature>
<evidence type="ECO:0000313" key="6">
    <source>
        <dbReference type="EMBL" id="OIQ91577.1"/>
    </source>
</evidence>
<organism evidence="6">
    <name type="scientific">mine drainage metagenome</name>
    <dbReference type="NCBI Taxonomy" id="410659"/>
    <lineage>
        <taxon>unclassified sequences</taxon>
        <taxon>metagenomes</taxon>
        <taxon>ecological metagenomes</taxon>
    </lineage>
</organism>
<dbReference type="Pfam" id="PF01925">
    <property type="entry name" value="TauE"/>
    <property type="match status" value="1"/>
</dbReference>
<feature type="transmembrane region" description="Helical" evidence="5">
    <location>
        <begin position="104"/>
        <end position="126"/>
    </location>
</feature>
<evidence type="ECO:0000256" key="3">
    <source>
        <dbReference type="ARBA" id="ARBA00022989"/>
    </source>
</evidence>
<feature type="transmembrane region" description="Helical" evidence="5">
    <location>
        <begin position="202"/>
        <end position="228"/>
    </location>
</feature>
<feature type="transmembrane region" description="Helical" evidence="5">
    <location>
        <begin position="309"/>
        <end position="332"/>
    </location>
</feature>
<comment type="subcellular location">
    <subcellularLocation>
        <location evidence="1">Membrane</location>
        <topology evidence="1">Multi-pass membrane protein</topology>
    </subcellularLocation>
</comment>
<gene>
    <name evidence="6" type="ORF">GALL_265150</name>
</gene>
<protein>
    <submittedName>
        <fullName evidence="6">Sulfite exporter TauE/SafE</fullName>
    </submittedName>
</protein>
<dbReference type="PANTHER" id="PTHR43483">
    <property type="entry name" value="MEMBRANE TRANSPORTER PROTEIN HI_0806-RELATED"/>
    <property type="match status" value="1"/>
</dbReference>
<reference evidence="6" key="1">
    <citation type="submission" date="2016-10" db="EMBL/GenBank/DDBJ databases">
        <title>Sequence of Gallionella enrichment culture.</title>
        <authorList>
            <person name="Poehlein A."/>
            <person name="Muehling M."/>
            <person name="Daniel R."/>
        </authorList>
    </citation>
    <scope>NUCLEOTIDE SEQUENCE</scope>
</reference>
<dbReference type="EMBL" id="MLJW01000255">
    <property type="protein sequence ID" value="OIQ91577.1"/>
    <property type="molecule type" value="Genomic_DNA"/>
</dbReference>
<feature type="transmembrane region" description="Helical" evidence="5">
    <location>
        <begin position="65"/>
        <end position="92"/>
    </location>
</feature>